<sequence length="395" mass="42317">METKDKVLLGVSSNILLLGVVSFFTDISTELIMSVLPTFLVISLGATPEIVGTIEGIAESMTSFLKLVSGAIADRTGKKKRLTVIGYALSNITKPIMGFATSWWDVLALRIGDRIGKGLRTAPRDAMIADSSDSRIGRSFGIHRTLDQLGAVVGPVLAFLLLIPLGYGGIFLFTAIPGAIAIAILVIFVKEPPSKTKPNKAILKNARAIMNRSFSMYIVSATLYAASAISYAFILLRAIEVGIPAEMTALVYALIQIFHVFSGVPAGEISDRFGRIRAVQAGYLLLLAAFATIAFSTEPWTFLFGVILFGMHQGTVETSQRAVIPSLTKEEFKGTAYGVYNMAVGAVALPTNIAAGFIYASLGSQYAFLYGSILALFASLAMAATQMTLKRKMEK</sequence>
<dbReference type="SUPFAM" id="SSF103473">
    <property type="entry name" value="MFS general substrate transporter"/>
    <property type="match status" value="1"/>
</dbReference>
<dbReference type="EMBL" id="RXGA01000001">
    <property type="protein sequence ID" value="RWX74104.1"/>
    <property type="molecule type" value="Genomic_DNA"/>
</dbReference>
<dbReference type="Pfam" id="PF07690">
    <property type="entry name" value="MFS_1"/>
    <property type="match status" value="1"/>
</dbReference>
<feature type="transmembrane region" description="Helical" evidence="1">
    <location>
        <begin position="337"/>
        <end position="360"/>
    </location>
</feature>
<dbReference type="InterPro" id="IPR011701">
    <property type="entry name" value="MFS"/>
</dbReference>
<dbReference type="Gene3D" id="1.20.1250.20">
    <property type="entry name" value="MFS general substrate transporter like domains"/>
    <property type="match status" value="1"/>
</dbReference>
<dbReference type="PANTHER" id="PTHR23518:SF2">
    <property type="entry name" value="MAJOR FACILITATOR SUPERFAMILY TRANSPORTER"/>
    <property type="match status" value="1"/>
</dbReference>
<name>A0A3S3RNV0_METS7</name>
<evidence type="ECO:0000259" key="2">
    <source>
        <dbReference type="PROSITE" id="PS50850"/>
    </source>
</evidence>
<feature type="transmembrane region" description="Helical" evidence="1">
    <location>
        <begin position="276"/>
        <end position="294"/>
    </location>
</feature>
<dbReference type="PROSITE" id="PS50850">
    <property type="entry name" value="MFS"/>
    <property type="match status" value="1"/>
</dbReference>
<evidence type="ECO:0000313" key="4">
    <source>
        <dbReference type="Proteomes" id="UP000288215"/>
    </source>
</evidence>
<accession>A0A3S3RNV0</accession>
<keyword evidence="1" id="KW-0812">Transmembrane</keyword>
<feature type="domain" description="Major facilitator superfamily (MFS) profile" evidence="2">
    <location>
        <begin position="14"/>
        <end position="390"/>
    </location>
</feature>
<dbReference type="InterPro" id="IPR036259">
    <property type="entry name" value="MFS_trans_sf"/>
</dbReference>
<dbReference type="PANTHER" id="PTHR23518">
    <property type="entry name" value="C-METHYLTRANSFERASE"/>
    <property type="match status" value="1"/>
</dbReference>
<feature type="transmembrane region" description="Helical" evidence="1">
    <location>
        <begin position="214"/>
        <end position="235"/>
    </location>
</feature>
<dbReference type="CDD" id="cd17370">
    <property type="entry name" value="MFS_MJ1317_like"/>
    <property type="match status" value="1"/>
</dbReference>
<reference evidence="3 4" key="1">
    <citation type="submission" date="2018-12" db="EMBL/GenBank/DDBJ databases">
        <title>The complete genome of the methanogenic archaea of the candidate phylum Verstraetearchaeota, obtained from the metagenome of underground thermal water.</title>
        <authorList>
            <person name="Kadnikov V.V."/>
            <person name="Mardanov A.V."/>
            <person name="Beletsky A.V."/>
            <person name="Karnachuk O.V."/>
            <person name="Ravin N.V."/>
        </authorList>
    </citation>
    <scope>NUCLEOTIDE SEQUENCE [LARGE SCALE GENOMIC DNA]</scope>
    <source>
        <strain evidence="3">Ch88</strain>
    </source>
</reference>
<comment type="caution">
    <text evidence="3">The sequence shown here is derived from an EMBL/GenBank/DDBJ whole genome shotgun (WGS) entry which is preliminary data.</text>
</comment>
<protein>
    <recommendedName>
        <fullName evidence="2">Major facilitator superfamily (MFS) profile domain-containing protein</fullName>
    </recommendedName>
</protein>
<feature type="transmembrane region" description="Helical" evidence="1">
    <location>
        <begin position="247"/>
        <end position="264"/>
    </location>
</feature>
<evidence type="ECO:0000256" key="1">
    <source>
        <dbReference type="SAM" id="Phobius"/>
    </source>
</evidence>
<dbReference type="GO" id="GO:0022857">
    <property type="term" value="F:transmembrane transporter activity"/>
    <property type="evidence" value="ECO:0007669"/>
    <property type="project" value="InterPro"/>
</dbReference>
<dbReference type="Proteomes" id="UP000288215">
    <property type="component" value="Unassembled WGS sequence"/>
</dbReference>
<feature type="transmembrane region" description="Helical" evidence="1">
    <location>
        <begin position="366"/>
        <end position="385"/>
    </location>
</feature>
<dbReference type="AlphaFoldDB" id="A0A3S3RNV0"/>
<gene>
    <name evidence="3" type="ORF">Metus_0129</name>
</gene>
<organism evidence="3 4">
    <name type="scientific">Methanosuratincola subterraneus</name>
    <dbReference type="NCBI Taxonomy" id="2593994"/>
    <lineage>
        <taxon>Archaea</taxon>
        <taxon>Thermoproteota</taxon>
        <taxon>Methanosuratincolia</taxon>
        <taxon>Candidatus Methanomethylicales</taxon>
        <taxon>Candidatus Methanomethylicaceae</taxon>
        <taxon>Candidatus Methanosuratincola (ex Vanwonterghem et al. 2016)</taxon>
    </lineage>
</organism>
<dbReference type="InterPro" id="IPR020846">
    <property type="entry name" value="MFS_dom"/>
</dbReference>
<keyword evidence="1" id="KW-0472">Membrane</keyword>
<feature type="transmembrane region" description="Helical" evidence="1">
    <location>
        <begin position="169"/>
        <end position="189"/>
    </location>
</feature>
<feature type="transmembrane region" description="Helical" evidence="1">
    <location>
        <begin position="7"/>
        <end position="25"/>
    </location>
</feature>
<proteinExistence type="predicted"/>
<keyword evidence="1" id="KW-1133">Transmembrane helix</keyword>
<evidence type="ECO:0000313" key="3">
    <source>
        <dbReference type="EMBL" id="RWX74104.1"/>
    </source>
</evidence>